<accession>A0A285MZC5</accession>
<dbReference type="PROSITE" id="PS01124">
    <property type="entry name" value="HTH_ARAC_FAMILY_2"/>
    <property type="match status" value="1"/>
</dbReference>
<reference evidence="6" key="1">
    <citation type="submission" date="2017-09" db="EMBL/GenBank/DDBJ databases">
        <authorList>
            <person name="Varghese N."/>
            <person name="Submissions S."/>
        </authorList>
    </citation>
    <scope>NUCLEOTIDE SEQUENCE [LARGE SCALE GENOMIC DNA]</scope>
    <source>
        <strain evidence="6">DSM 25885</strain>
    </source>
</reference>
<protein>
    <submittedName>
        <fullName evidence="5">AraC-type DNA-binding protein</fullName>
    </submittedName>
</protein>
<evidence type="ECO:0000313" key="5">
    <source>
        <dbReference type="EMBL" id="SNZ02033.1"/>
    </source>
</evidence>
<evidence type="ECO:0000259" key="4">
    <source>
        <dbReference type="PROSITE" id="PS01124"/>
    </source>
</evidence>
<dbReference type="Proteomes" id="UP000219048">
    <property type="component" value="Unassembled WGS sequence"/>
</dbReference>
<gene>
    <name evidence="5" type="ORF">SAMN06265377_3891</name>
</gene>
<dbReference type="PANTHER" id="PTHR43280">
    <property type="entry name" value="ARAC-FAMILY TRANSCRIPTIONAL REGULATOR"/>
    <property type="match status" value="1"/>
</dbReference>
<feature type="domain" description="HTH araC/xylS-type" evidence="4">
    <location>
        <begin position="175"/>
        <end position="273"/>
    </location>
</feature>
<dbReference type="InterPro" id="IPR018062">
    <property type="entry name" value="HTH_AraC-typ_CS"/>
</dbReference>
<dbReference type="EMBL" id="OBEH01000009">
    <property type="protein sequence ID" value="SNZ02033.1"/>
    <property type="molecule type" value="Genomic_DNA"/>
</dbReference>
<dbReference type="Pfam" id="PF12833">
    <property type="entry name" value="HTH_18"/>
    <property type="match status" value="1"/>
</dbReference>
<proteinExistence type="predicted"/>
<dbReference type="SMART" id="SM00342">
    <property type="entry name" value="HTH_ARAC"/>
    <property type="match status" value="1"/>
</dbReference>
<sequence>MNHALFNKKNEKVLTIASLSKSVMNTLFETPNFYAIFFFTKGKGTILMDKIERDIQDNYILFYYPYQQLELNGTFEGFYIRFHPDFFCIDIHAKDIGCQGLLFNNFLNDTILRCSVEEYEVLYNSFLGIKKELLTKDIGQLDMVSSQLKMFLINAVRIKRSQQQGQVQTKENLHLQLEQLIGKYYATEASPEFYTKKMDVSLTTFNRLCKKYFRNSFVSILNQKKIAVAKNQLFLTNNSIKDIAYHVGFNDPLYFTRVFKKYSSVSPKEFRKQLKENRLV</sequence>
<dbReference type="InterPro" id="IPR009057">
    <property type="entry name" value="Homeodomain-like_sf"/>
</dbReference>
<keyword evidence="2 5" id="KW-0238">DNA-binding</keyword>
<keyword evidence="3" id="KW-0804">Transcription</keyword>
<keyword evidence="6" id="KW-1185">Reference proteome</keyword>
<organism evidence="5 6">
    <name type="scientific">Flagellimonas pacifica</name>
    <dbReference type="NCBI Taxonomy" id="1247520"/>
    <lineage>
        <taxon>Bacteria</taxon>
        <taxon>Pseudomonadati</taxon>
        <taxon>Bacteroidota</taxon>
        <taxon>Flavobacteriia</taxon>
        <taxon>Flavobacteriales</taxon>
        <taxon>Flavobacteriaceae</taxon>
        <taxon>Flagellimonas</taxon>
    </lineage>
</organism>
<dbReference type="PRINTS" id="PR00032">
    <property type="entry name" value="HTHARAC"/>
</dbReference>
<dbReference type="InterPro" id="IPR020449">
    <property type="entry name" value="Tscrpt_reg_AraC-type_HTH"/>
</dbReference>
<dbReference type="InterPro" id="IPR018060">
    <property type="entry name" value="HTH_AraC"/>
</dbReference>
<dbReference type="AlphaFoldDB" id="A0A285MZC5"/>
<dbReference type="GO" id="GO:0043565">
    <property type="term" value="F:sequence-specific DNA binding"/>
    <property type="evidence" value="ECO:0007669"/>
    <property type="project" value="InterPro"/>
</dbReference>
<dbReference type="Gene3D" id="1.10.10.60">
    <property type="entry name" value="Homeodomain-like"/>
    <property type="match status" value="1"/>
</dbReference>
<dbReference type="SUPFAM" id="SSF46689">
    <property type="entry name" value="Homeodomain-like"/>
    <property type="match status" value="1"/>
</dbReference>
<name>A0A285MZC5_9FLAO</name>
<dbReference type="PROSITE" id="PS00041">
    <property type="entry name" value="HTH_ARAC_FAMILY_1"/>
    <property type="match status" value="1"/>
</dbReference>
<evidence type="ECO:0000256" key="3">
    <source>
        <dbReference type="ARBA" id="ARBA00023163"/>
    </source>
</evidence>
<dbReference type="RefSeq" id="WP_097047468.1">
    <property type="nucleotide sequence ID" value="NZ_OBEH01000009.1"/>
</dbReference>
<evidence type="ECO:0000256" key="1">
    <source>
        <dbReference type="ARBA" id="ARBA00023015"/>
    </source>
</evidence>
<dbReference type="GO" id="GO:0003700">
    <property type="term" value="F:DNA-binding transcription factor activity"/>
    <property type="evidence" value="ECO:0007669"/>
    <property type="project" value="InterPro"/>
</dbReference>
<evidence type="ECO:0000256" key="2">
    <source>
        <dbReference type="ARBA" id="ARBA00023125"/>
    </source>
</evidence>
<evidence type="ECO:0000313" key="6">
    <source>
        <dbReference type="Proteomes" id="UP000219048"/>
    </source>
</evidence>
<dbReference type="OrthoDB" id="2666928at2"/>
<keyword evidence="1" id="KW-0805">Transcription regulation</keyword>
<dbReference type="PANTHER" id="PTHR43280:SF32">
    <property type="entry name" value="TRANSCRIPTIONAL REGULATORY PROTEIN"/>
    <property type="match status" value="1"/>
</dbReference>